<dbReference type="KEGG" id="ctu:CTU_27130"/>
<evidence type="ECO:0000313" key="1">
    <source>
        <dbReference type="EMBL" id="CBA32029.1"/>
    </source>
</evidence>
<dbReference type="PANTHER" id="PTHR43235">
    <property type="entry name" value="GLUTAMINE AMIDOTRANSFERASE PB2B2.05-RELATED"/>
    <property type="match status" value="1"/>
</dbReference>
<dbReference type="SUPFAM" id="SSF52317">
    <property type="entry name" value="Class I glutamine amidotransferase-like"/>
    <property type="match status" value="1"/>
</dbReference>
<keyword evidence="2" id="KW-1185">Reference proteome</keyword>
<dbReference type="Proteomes" id="UP000002069">
    <property type="component" value="Chromosome"/>
</dbReference>
<proteinExistence type="predicted"/>
<dbReference type="InterPro" id="IPR029062">
    <property type="entry name" value="Class_I_gatase-like"/>
</dbReference>
<keyword evidence="1" id="KW-0378">Hydrolase</keyword>
<gene>
    <name evidence="1" type="primary">puuD</name>
    <name evidence="1" type="ordered locus">Ctu_27130</name>
</gene>
<evidence type="ECO:0000313" key="2">
    <source>
        <dbReference type="Proteomes" id="UP000002069"/>
    </source>
</evidence>
<dbReference type="AlphaFoldDB" id="C9XVT8"/>
<organism evidence="1 2">
    <name type="scientific">Cronobacter turicensis (strain DSM 18703 / CCUG 55852 / LMG 23827 / z3032)</name>
    <dbReference type="NCBI Taxonomy" id="693216"/>
    <lineage>
        <taxon>Bacteria</taxon>
        <taxon>Pseudomonadati</taxon>
        <taxon>Pseudomonadota</taxon>
        <taxon>Gammaproteobacteria</taxon>
        <taxon>Enterobacterales</taxon>
        <taxon>Enterobacteriaceae</taxon>
        <taxon>Cronobacter</taxon>
    </lineage>
</organism>
<sequence length="279" mass="30315">MTRCECSTTGSVSQRNRPASMTVNTPPLIGVLMCQSNQQGQLILTVENLYLAPLYHAGAVAIPLPHHLADDPLYLAAALKSLSGIFLPGSPCNIEPHHYGEEAQETSNDPGRDKLALMLVRHALNTGLPLLGSCRGVHEMAVATGGKLWRQLHNVEGLREHEVNPSGSPEEKFAPVHGLEITPGGWLDSWVTPGETVRVNTLHQQGIREVGPGVFIEARADDGLIEAISIPEHPFAFGVQWHPEWGALHDEPLSKQMFDAFVAACRVWQADHQALTPLA</sequence>
<dbReference type="InterPro" id="IPR011697">
    <property type="entry name" value="Peptidase_C26"/>
</dbReference>
<dbReference type="InterPro" id="IPR044668">
    <property type="entry name" value="PuuD-like"/>
</dbReference>
<reference evidence="2" key="2">
    <citation type="journal article" date="2011" name="J. Bacteriol.">
        <title>Complete genome sequence of Cronobacter turicensis LMG 23827, a food-borne pathogen causing deaths in neonates.</title>
        <authorList>
            <person name="Stephan R."/>
            <person name="Lehner A."/>
            <person name="Tischler P."/>
            <person name="Rattei T."/>
        </authorList>
    </citation>
    <scope>NUCLEOTIDE SEQUENCE [LARGE SCALE GENOMIC DNA]</scope>
    <source>
        <strain evidence="2">DSM 18703 / CCUG 55852 / LMG 23827 / z3032</strain>
    </source>
</reference>
<dbReference type="HOGENOM" id="CLU_030756_0_0_6"/>
<dbReference type="GO" id="GO:0033969">
    <property type="term" value="F:gamma-glutamyl-gamma-aminobutyrate hydrolase activity"/>
    <property type="evidence" value="ECO:0007669"/>
    <property type="project" value="UniProtKB-EC"/>
</dbReference>
<dbReference type="PANTHER" id="PTHR43235:SF1">
    <property type="entry name" value="GLUTAMINE AMIDOTRANSFERASE PB2B2.05-RELATED"/>
    <property type="match status" value="1"/>
</dbReference>
<dbReference type="GO" id="GO:0006598">
    <property type="term" value="P:polyamine catabolic process"/>
    <property type="evidence" value="ECO:0007669"/>
    <property type="project" value="TreeGrafter"/>
</dbReference>
<name>C9XVT8_CROTZ</name>
<dbReference type="MEROPS" id="C26.961"/>
<dbReference type="CDD" id="cd01745">
    <property type="entry name" value="GATase1_2"/>
    <property type="match status" value="1"/>
</dbReference>
<dbReference type="Gene3D" id="3.40.50.880">
    <property type="match status" value="1"/>
</dbReference>
<dbReference type="EC" id="3.5.1.94" evidence="1"/>
<dbReference type="Pfam" id="PF07722">
    <property type="entry name" value="Peptidase_C26"/>
    <property type="match status" value="1"/>
</dbReference>
<dbReference type="EMBL" id="FN543093">
    <property type="protein sequence ID" value="CBA32029.1"/>
    <property type="molecule type" value="Genomic_DNA"/>
</dbReference>
<dbReference type="GO" id="GO:0005829">
    <property type="term" value="C:cytosol"/>
    <property type="evidence" value="ECO:0007669"/>
    <property type="project" value="TreeGrafter"/>
</dbReference>
<reference evidence="1 2" key="1">
    <citation type="journal article" date="2010" name="J. Bacteriol.">
        <title>Complete Genome Sequence of Cronobacter turicensis LMG 23827, a foodborne pathogen causing deaths in neonates.</title>
        <authorList>
            <person name="Stephan R."/>
            <person name="Lehner A."/>
            <person name="Tischler P."/>
            <person name="Rattei T."/>
        </authorList>
    </citation>
    <scope>NUCLEOTIDE SEQUENCE [LARGE SCALE GENOMIC DNA]</scope>
    <source>
        <strain evidence="2">DSM 18703 / CCUG 55852 / LMG 23827 / z3032</strain>
    </source>
</reference>
<dbReference type="PROSITE" id="PS51273">
    <property type="entry name" value="GATASE_TYPE_1"/>
    <property type="match status" value="1"/>
</dbReference>
<protein>
    <submittedName>
        <fullName evidence="1">Gamma-glutamyl-gamma-aminobutyrate hydrolase</fullName>
        <ecNumber evidence="1">3.5.1.94</ecNumber>
    </submittedName>
</protein>
<accession>C9XVT8</accession>
<dbReference type="PATRIC" id="fig|693216.3.peg.2566"/>